<evidence type="ECO:0000313" key="2">
    <source>
        <dbReference type="Proteomes" id="UP000484015"/>
    </source>
</evidence>
<dbReference type="Pfam" id="PF20137">
    <property type="entry name" value="BubE"/>
    <property type="match status" value="1"/>
</dbReference>
<evidence type="ECO:0000313" key="1">
    <source>
        <dbReference type="EMBL" id="MTW02685.1"/>
    </source>
</evidence>
<dbReference type="InterPro" id="IPR045384">
    <property type="entry name" value="DUF6527"/>
</dbReference>
<comment type="caution">
    <text evidence="1">The sequence shown here is derived from an EMBL/GenBank/DDBJ whole genome shotgun (WGS) entry which is preliminary data.</text>
</comment>
<sequence>MKVNKLHPEYVEFMPKVLEDGVLYISEKYMTAAHKCCCGCGQKVVTPLRATEWTLSKTTSGVTLHPSVGNWGFACRSHYYIRNNQVIWAGDMTEAQIQRGRRLDQIAKEEYFAPNEQLACNRANSFFGRIISRLFGD</sequence>
<proteinExistence type="predicted"/>
<accession>A0A6L6PZ32</accession>
<dbReference type="RefSeq" id="WP_155439084.1">
    <property type="nucleotide sequence ID" value="NZ_WNLA01000006.1"/>
</dbReference>
<dbReference type="AlphaFoldDB" id="A0A6L6PZ32"/>
<protein>
    <submittedName>
        <fullName evidence="1">Uncharacterized protein</fullName>
    </submittedName>
</protein>
<dbReference type="Proteomes" id="UP000484015">
    <property type="component" value="Unassembled WGS sequence"/>
</dbReference>
<organism evidence="1 2">
    <name type="scientific">Pseudoduganella ginsengisoli</name>
    <dbReference type="NCBI Taxonomy" id="1462440"/>
    <lineage>
        <taxon>Bacteria</taxon>
        <taxon>Pseudomonadati</taxon>
        <taxon>Pseudomonadota</taxon>
        <taxon>Betaproteobacteria</taxon>
        <taxon>Burkholderiales</taxon>
        <taxon>Oxalobacteraceae</taxon>
        <taxon>Telluria group</taxon>
        <taxon>Pseudoduganella</taxon>
    </lineage>
</organism>
<keyword evidence="2" id="KW-1185">Reference proteome</keyword>
<reference evidence="1 2" key="1">
    <citation type="submission" date="2019-11" db="EMBL/GenBank/DDBJ databases">
        <title>Type strains purchased from KCTC, JCM and DSMZ.</title>
        <authorList>
            <person name="Lu H."/>
        </authorList>
    </citation>
    <scope>NUCLEOTIDE SEQUENCE [LARGE SCALE GENOMIC DNA]</scope>
    <source>
        <strain evidence="1 2">KCTC 42409</strain>
    </source>
</reference>
<dbReference type="OrthoDB" id="3788717at2"/>
<gene>
    <name evidence="1" type="ORF">GM668_11380</name>
</gene>
<dbReference type="EMBL" id="WNLA01000006">
    <property type="protein sequence ID" value="MTW02685.1"/>
    <property type="molecule type" value="Genomic_DNA"/>
</dbReference>
<name>A0A6L6PZ32_9BURK</name>